<gene>
    <name evidence="3" type="ORF">RN605_09925</name>
    <name evidence="2" type="ORF">RN608_02755</name>
</gene>
<reference evidence="3 4" key="1">
    <citation type="submission" date="2023-09" db="EMBL/GenBank/DDBJ databases">
        <title>Flavobacterium sp. a novel bacteria isolate from Pepper rhizosphere.</title>
        <authorList>
            <person name="Peng Y."/>
            <person name="Lee J."/>
        </authorList>
    </citation>
    <scope>NUCLEOTIDE SEQUENCE [LARGE SCALE GENOMIC DNA]</scope>
    <source>
        <strain evidence="2">PMR2A8</strain>
        <strain evidence="3 4">PMTSA4</strain>
    </source>
</reference>
<evidence type="ECO:0000259" key="1">
    <source>
        <dbReference type="Pfam" id="PF12867"/>
    </source>
</evidence>
<dbReference type="Gene3D" id="1.20.120.450">
    <property type="entry name" value="dinb family like domain"/>
    <property type="match status" value="1"/>
</dbReference>
<accession>A0AA96EX10</accession>
<dbReference type="Pfam" id="PF12867">
    <property type="entry name" value="DinB_2"/>
    <property type="match status" value="1"/>
</dbReference>
<proteinExistence type="predicted"/>
<dbReference type="InterPro" id="IPR034660">
    <property type="entry name" value="DinB/YfiT-like"/>
</dbReference>
<dbReference type="SUPFAM" id="SSF109854">
    <property type="entry name" value="DinB/YfiT-like putative metalloenzymes"/>
    <property type="match status" value="1"/>
</dbReference>
<dbReference type="RefSeq" id="WP_313324502.1">
    <property type="nucleotide sequence ID" value="NZ_CP134878.1"/>
</dbReference>
<name>A0AA96F1K8_9FLAO</name>
<dbReference type="InterPro" id="IPR024775">
    <property type="entry name" value="DinB-like"/>
</dbReference>
<evidence type="ECO:0000313" key="2">
    <source>
        <dbReference type="EMBL" id="WNM19612.1"/>
    </source>
</evidence>
<keyword evidence="4" id="KW-1185">Reference proteome</keyword>
<protein>
    <submittedName>
        <fullName evidence="3">DinB family protein</fullName>
    </submittedName>
</protein>
<dbReference type="KEGG" id="fcj:RN605_09925"/>
<organism evidence="3 4">
    <name type="scientific">Flavobacterium capsici</name>
    <dbReference type="NCBI Taxonomy" id="3075618"/>
    <lineage>
        <taxon>Bacteria</taxon>
        <taxon>Pseudomonadati</taxon>
        <taxon>Bacteroidota</taxon>
        <taxon>Flavobacteriia</taxon>
        <taxon>Flavobacteriales</taxon>
        <taxon>Flavobacteriaceae</taxon>
        <taxon>Flavobacterium</taxon>
    </lineage>
</organism>
<evidence type="ECO:0000313" key="3">
    <source>
        <dbReference type="EMBL" id="WNM21002.1"/>
    </source>
</evidence>
<dbReference type="EMBL" id="CP134878">
    <property type="protein sequence ID" value="WNM19612.1"/>
    <property type="molecule type" value="Genomic_DNA"/>
</dbReference>
<dbReference type="EMBL" id="CP134890">
    <property type="protein sequence ID" value="WNM21002.1"/>
    <property type="molecule type" value="Genomic_DNA"/>
</dbReference>
<accession>A0AA96F1K8</accession>
<dbReference type="Proteomes" id="UP001304515">
    <property type="component" value="Chromosome"/>
</dbReference>
<evidence type="ECO:0000313" key="4">
    <source>
        <dbReference type="Proteomes" id="UP001304515"/>
    </source>
</evidence>
<dbReference type="AlphaFoldDB" id="A0AA96F1K8"/>
<feature type="domain" description="DinB-like" evidence="1">
    <location>
        <begin position="11"/>
        <end position="144"/>
    </location>
</feature>
<sequence>MTATFDINQNSRNVLLNFLENNSLEQLNTIPEGFSNNLIWNIGHIVVVQQLLVYNLSGLPMMVSDEMVAKYRRGSKPESPVSQDEVDEIKSLLFSTLEKTKTDFENKIFKEFKEFTSMTGYTMKSATDAMTFNNYHEAIHIGIMMQINKFV</sequence>